<evidence type="ECO:0000313" key="3">
    <source>
        <dbReference type="Proteomes" id="UP000007590"/>
    </source>
</evidence>
<proteinExistence type="predicted"/>
<keyword evidence="1" id="KW-1133">Transmembrane helix</keyword>
<gene>
    <name evidence="2" type="ordered locus">Solca_0484</name>
</gene>
<feature type="transmembrane region" description="Helical" evidence="1">
    <location>
        <begin position="205"/>
        <end position="229"/>
    </location>
</feature>
<dbReference type="AlphaFoldDB" id="H8KT45"/>
<keyword evidence="3" id="KW-1185">Reference proteome</keyword>
<dbReference type="HOGENOM" id="CLU_043919_0_0_10"/>
<keyword evidence="1" id="KW-0812">Transmembrane</keyword>
<organism evidence="2 3">
    <name type="scientific">Solitalea canadensis (strain ATCC 29591 / DSM 3403 / JCM 21819 / LMG 8368 / NBRC 15130 / NCIMB 12057 / USAM 9D)</name>
    <name type="common">Flexibacter canadensis</name>
    <dbReference type="NCBI Taxonomy" id="929556"/>
    <lineage>
        <taxon>Bacteria</taxon>
        <taxon>Pseudomonadati</taxon>
        <taxon>Bacteroidota</taxon>
        <taxon>Sphingobacteriia</taxon>
        <taxon>Sphingobacteriales</taxon>
        <taxon>Sphingobacteriaceae</taxon>
        <taxon>Solitalea</taxon>
    </lineage>
</organism>
<dbReference type="EMBL" id="CP003349">
    <property type="protein sequence ID" value="AFD05616.1"/>
    <property type="molecule type" value="Genomic_DNA"/>
</dbReference>
<name>H8KT45_SOLCM</name>
<dbReference type="KEGG" id="scn:Solca_0484"/>
<dbReference type="Pfam" id="PF03929">
    <property type="entry name" value="PepSY_TM"/>
    <property type="match status" value="1"/>
</dbReference>
<feature type="transmembrane region" description="Helical" evidence="1">
    <location>
        <begin position="250"/>
        <end position="271"/>
    </location>
</feature>
<evidence type="ECO:0008006" key="4">
    <source>
        <dbReference type="Google" id="ProtNLM"/>
    </source>
</evidence>
<dbReference type="OrthoDB" id="9806195at2"/>
<evidence type="ECO:0000256" key="1">
    <source>
        <dbReference type="SAM" id="Phobius"/>
    </source>
</evidence>
<dbReference type="Proteomes" id="UP000007590">
    <property type="component" value="Chromosome"/>
</dbReference>
<keyword evidence="1" id="KW-0472">Membrane</keyword>
<feature type="transmembrane region" description="Helical" evidence="1">
    <location>
        <begin position="12"/>
        <end position="34"/>
    </location>
</feature>
<reference evidence="2" key="1">
    <citation type="submission" date="2012-02" db="EMBL/GenBank/DDBJ databases">
        <title>The complete genome of Solitalea canadensis DSM 3403.</title>
        <authorList>
            <consortium name="US DOE Joint Genome Institute (JGI-PGF)"/>
            <person name="Lucas S."/>
            <person name="Copeland A."/>
            <person name="Lapidus A."/>
            <person name="Glavina del Rio T."/>
            <person name="Dalin E."/>
            <person name="Tice H."/>
            <person name="Bruce D."/>
            <person name="Goodwin L."/>
            <person name="Pitluck S."/>
            <person name="Peters L."/>
            <person name="Ovchinnikova G."/>
            <person name="Lu M."/>
            <person name="Kyrpides N."/>
            <person name="Mavromatis K."/>
            <person name="Ivanova N."/>
            <person name="Brettin T."/>
            <person name="Detter J.C."/>
            <person name="Han C."/>
            <person name="Larimer F."/>
            <person name="Land M."/>
            <person name="Hauser L."/>
            <person name="Markowitz V."/>
            <person name="Cheng J.-F."/>
            <person name="Hugenholtz P."/>
            <person name="Woyke T."/>
            <person name="Wu D."/>
            <person name="Spring S."/>
            <person name="Schroeder M."/>
            <person name="Kopitz M."/>
            <person name="Brambilla E."/>
            <person name="Klenk H.-P."/>
            <person name="Eisen J.A."/>
        </authorList>
    </citation>
    <scope>NUCLEOTIDE SEQUENCE</scope>
    <source>
        <strain evidence="2">DSM 3403</strain>
    </source>
</reference>
<protein>
    <recommendedName>
        <fullName evidence="4">PepSY domain-containing protein</fullName>
    </recommendedName>
</protein>
<dbReference type="InterPro" id="IPR005625">
    <property type="entry name" value="PepSY-ass_TM"/>
</dbReference>
<sequence>MIKRNIYKWHRSLSVLIALPVIMWTLSGIMHPVMTSFKPKVKNQFLASENIDLSKAKIPLDAALLNNHITTISNFRLVEIGDSLYYQIMKYDDQLLYINAETGILNKYAEERYAKKIAQQLLGDSTSKAVSVELLKDFDEEYLAINRLLPVYKVSFDRADGIRLYVDATTDRLGLAMDNNRAIFHSFFRNFHSWEFLDHLGNFRLFTLTLIASIAFVTAILGIYITFITKSNKAKSNQNSSVKYRRLHRQIAIVVSITTLMFTFSGAYHAIVKIEPDTRQNYFVKNDFNVTELKFDLDSVAKRYQVKNISIIKMNDTTYLRLSCSADKGFNKEACCEKMLVAASKFGLEKKKDAPVIHYLSLHSLTELANGDVQYARFMAEKFSKNEDIVSVTPITEFKGEYGFINKRLPVYKVQYKANDNERWYVEPSTGELAAKINDTNLREGLSFAMLHKFHFVDDIGKTTRDVLTVIAALGNLAVALIGIVLLVFWYKKKYIKARV</sequence>
<dbReference type="RefSeq" id="WP_014678844.1">
    <property type="nucleotide sequence ID" value="NC_017770.1"/>
</dbReference>
<dbReference type="PANTHER" id="PTHR34219">
    <property type="entry name" value="IRON-REGULATED INNER MEMBRANE PROTEIN-RELATED"/>
    <property type="match status" value="1"/>
</dbReference>
<evidence type="ECO:0000313" key="2">
    <source>
        <dbReference type="EMBL" id="AFD05616.1"/>
    </source>
</evidence>
<dbReference type="eggNOG" id="COG3182">
    <property type="taxonomic scope" value="Bacteria"/>
</dbReference>
<feature type="transmembrane region" description="Helical" evidence="1">
    <location>
        <begin position="467"/>
        <end position="491"/>
    </location>
</feature>
<dbReference type="STRING" id="929556.Solca_0484"/>
<accession>H8KT45</accession>